<protein>
    <submittedName>
        <fullName evidence="1">Type II toxin-antitoxin system ParD family antitoxin</fullName>
    </submittedName>
</protein>
<comment type="caution">
    <text evidence="1">The sequence shown here is derived from an EMBL/GenBank/DDBJ whole genome shotgun (WGS) entry which is preliminary data.</text>
</comment>
<name>A0ABV3U8B4_9GAMM</name>
<dbReference type="InterPro" id="IPR022789">
    <property type="entry name" value="ParD"/>
</dbReference>
<organism evidence="1 2">
    <name type="scientific">Zhongshania guokunii</name>
    <dbReference type="NCBI Taxonomy" id="641783"/>
    <lineage>
        <taxon>Bacteria</taxon>
        <taxon>Pseudomonadati</taxon>
        <taxon>Pseudomonadota</taxon>
        <taxon>Gammaproteobacteria</taxon>
        <taxon>Cellvibrionales</taxon>
        <taxon>Spongiibacteraceae</taxon>
        <taxon>Zhongshania</taxon>
    </lineage>
</organism>
<reference evidence="1 2" key="1">
    <citation type="journal article" date="2011" name="Int. J. Syst. Evol. Microbiol.">
        <title>Zhongshania antarctica gen. nov., sp. nov. and Zhongshania guokunii sp. nov., gammaproteobacteria respectively isolated from coastal attached (fast) ice and surface seawater of the Antarctic.</title>
        <authorList>
            <person name="Li H.J."/>
            <person name="Zhang X.Y."/>
            <person name="Chen C.X."/>
            <person name="Zhang Y.J."/>
            <person name="Gao Z.M."/>
            <person name="Yu Y."/>
            <person name="Chen X.L."/>
            <person name="Chen B."/>
            <person name="Zhang Y.Z."/>
        </authorList>
    </citation>
    <scope>NUCLEOTIDE SEQUENCE [LARGE SCALE GENOMIC DNA]</scope>
    <source>
        <strain evidence="1 2">ZS6-22T</strain>
    </source>
</reference>
<proteinExistence type="predicted"/>
<dbReference type="RefSeq" id="WP_368382521.1">
    <property type="nucleotide sequence ID" value="NZ_JBFRYA010000014.1"/>
</dbReference>
<dbReference type="Proteomes" id="UP001557485">
    <property type="component" value="Unassembled WGS sequence"/>
</dbReference>
<evidence type="ECO:0000313" key="1">
    <source>
        <dbReference type="EMBL" id="MEX1670171.1"/>
    </source>
</evidence>
<keyword evidence="2" id="KW-1185">Reference proteome</keyword>
<sequence>MARNTSITLAPHFDEFITAQFKNSRYSLVGAAQAALFAAGVNLTTLL</sequence>
<accession>A0ABV3U8B4</accession>
<evidence type="ECO:0000313" key="2">
    <source>
        <dbReference type="Proteomes" id="UP001557485"/>
    </source>
</evidence>
<dbReference type="Pfam" id="PF03693">
    <property type="entry name" value="ParD_antitoxin"/>
    <property type="match status" value="1"/>
</dbReference>
<dbReference type="EMBL" id="JBFRYA010000014">
    <property type="protein sequence ID" value="MEX1670171.1"/>
    <property type="molecule type" value="Genomic_DNA"/>
</dbReference>
<gene>
    <name evidence="1" type="ORF">AB4876_14720</name>
</gene>